<dbReference type="EMBL" id="BONX01000008">
    <property type="protein sequence ID" value="GIG94991.1"/>
    <property type="molecule type" value="Genomic_DNA"/>
</dbReference>
<protein>
    <submittedName>
        <fullName evidence="4">RNA methyltransferase</fullName>
    </submittedName>
</protein>
<dbReference type="InterPro" id="IPR051259">
    <property type="entry name" value="rRNA_Methyltransferase"/>
</dbReference>
<dbReference type="SUPFAM" id="SSF75217">
    <property type="entry name" value="alpha/beta knot"/>
    <property type="match status" value="1"/>
</dbReference>
<proteinExistence type="predicted"/>
<evidence type="ECO:0000313" key="5">
    <source>
        <dbReference type="Proteomes" id="UP000621500"/>
    </source>
</evidence>
<evidence type="ECO:0000259" key="3">
    <source>
        <dbReference type="Pfam" id="PF00588"/>
    </source>
</evidence>
<evidence type="ECO:0000256" key="2">
    <source>
        <dbReference type="ARBA" id="ARBA00022679"/>
    </source>
</evidence>
<dbReference type="Pfam" id="PF00588">
    <property type="entry name" value="SpoU_methylase"/>
    <property type="match status" value="1"/>
</dbReference>
<dbReference type="InterPro" id="IPR029028">
    <property type="entry name" value="Alpha/beta_knot_MTases"/>
</dbReference>
<dbReference type="GO" id="GO:0008168">
    <property type="term" value="F:methyltransferase activity"/>
    <property type="evidence" value="ECO:0007669"/>
    <property type="project" value="UniProtKB-KW"/>
</dbReference>
<evidence type="ECO:0000313" key="4">
    <source>
        <dbReference type="EMBL" id="GIG94991.1"/>
    </source>
</evidence>
<comment type="caution">
    <text evidence="4">The sequence shown here is derived from an EMBL/GenBank/DDBJ whole genome shotgun (WGS) entry which is preliminary data.</text>
</comment>
<dbReference type="InterPro" id="IPR001537">
    <property type="entry name" value="SpoU_MeTrfase"/>
</dbReference>
<name>A0ABQ4EJU0_9ACTN</name>
<accession>A0ABQ4EJU0</accession>
<dbReference type="PANTHER" id="PTHR43191">
    <property type="entry name" value="RRNA METHYLTRANSFERASE 3"/>
    <property type="match status" value="1"/>
</dbReference>
<gene>
    <name evidence="4" type="primary">spoU</name>
    <name evidence="4" type="ORF">Pma05_15640</name>
</gene>
<dbReference type="GO" id="GO:0032259">
    <property type="term" value="P:methylation"/>
    <property type="evidence" value="ECO:0007669"/>
    <property type="project" value="UniProtKB-KW"/>
</dbReference>
<keyword evidence="5" id="KW-1185">Reference proteome</keyword>
<evidence type="ECO:0000256" key="1">
    <source>
        <dbReference type="ARBA" id="ARBA00022603"/>
    </source>
</evidence>
<keyword evidence="2" id="KW-0808">Transferase</keyword>
<sequence>MSPAIRVRPRRELAAARRRRAHRCWGHLVAAPLWPMHQANLGTLLRTCDAVGACLAVPPWRWVDEALARGNTLRQPSCVHRVGDPVRWLAAERASGAQVLGVELTDEAVRLADLPMARRRTIVVLGHEATGIPAEALDSLDAAVEIPMVGTGLSLNVAVAGSLVLYKLAGLT</sequence>
<dbReference type="Gene3D" id="3.40.1280.10">
    <property type="match status" value="1"/>
</dbReference>
<dbReference type="Proteomes" id="UP000621500">
    <property type="component" value="Unassembled WGS sequence"/>
</dbReference>
<dbReference type="InterPro" id="IPR029026">
    <property type="entry name" value="tRNA_m1G_MTases_N"/>
</dbReference>
<dbReference type="PANTHER" id="PTHR43191:SF2">
    <property type="entry name" value="RRNA METHYLTRANSFERASE 3, MITOCHONDRIAL"/>
    <property type="match status" value="1"/>
</dbReference>
<feature type="domain" description="tRNA/rRNA methyltransferase SpoU type" evidence="3">
    <location>
        <begin position="36"/>
        <end position="166"/>
    </location>
</feature>
<dbReference type="RefSeq" id="WP_203856615.1">
    <property type="nucleotide sequence ID" value="NZ_BAAAZQ010000016.1"/>
</dbReference>
<keyword evidence="1 4" id="KW-0489">Methyltransferase</keyword>
<organism evidence="4 5">
    <name type="scientific">Plantactinospora mayteni</name>
    <dbReference type="NCBI Taxonomy" id="566021"/>
    <lineage>
        <taxon>Bacteria</taxon>
        <taxon>Bacillati</taxon>
        <taxon>Actinomycetota</taxon>
        <taxon>Actinomycetes</taxon>
        <taxon>Micromonosporales</taxon>
        <taxon>Micromonosporaceae</taxon>
        <taxon>Plantactinospora</taxon>
    </lineage>
</organism>
<reference evidence="4 5" key="1">
    <citation type="submission" date="2021-01" db="EMBL/GenBank/DDBJ databases">
        <title>Whole genome shotgun sequence of Plantactinospora mayteni NBRC 109088.</title>
        <authorList>
            <person name="Komaki H."/>
            <person name="Tamura T."/>
        </authorList>
    </citation>
    <scope>NUCLEOTIDE SEQUENCE [LARGE SCALE GENOMIC DNA]</scope>
    <source>
        <strain evidence="4 5">NBRC 109088</strain>
    </source>
</reference>